<keyword evidence="8" id="KW-0443">Lipid metabolism</keyword>
<dbReference type="EMBL" id="CP014544">
    <property type="protein sequence ID" value="AMO67093.1"/>
    <property type="molecule type" value="Genomic_DNA"/>
</dbReference>
<dbReference type="SUPFAM" id="SSF69593">
    <property type="entry name" value="Glycerol-3-phosphate (1)-acyltransferase"/>
    <property type="match status" value="1"/>
</dbReference>
<sequence length="631" mass="71082">MKEKDIEQDERDLSQHAGKQVSEASDSSITMGKKAIVSKILGSSRVQNALRELAVKEGLSQSEAHSRARRSLQSLVAVQKPLFTTLFDRVLAPMHTNAWTVDVDQESLRRLEVLSRDNMLVFLPTHRSYADPFILTQLISSSALPRNYILGGDNIGFWPMGSVVRRSGAILIRRSFGDDRVYKLMIKEYLAYLARSGGNLEWYMEGGRSRTGKLRPPMYGLLRYLGQALSVESRKSVILVPVAITYDQLHEIWGMAAEEAGNAKKAKEGLPWLANYARMQSKWIGTAYVRFGELMSLTEAMHPDSKNPSTIEKVAIEVFQRINKVTPVTGPALATLALLAVRNRALTLPEITHLVSPLLDYARRRALPTEVVDELDNHSGIEDALSSLAKADVLDCYKGGLEPIYNIRAGSHNIAAYYRNSAIHWFINRAILEVTLLHTSHINNGDENIFDQGWDDAHALRDVLKFEFFFSEKNKFKEEMREEALILDADFFAKVQRAEERRNMLYQAPFLMAHRVLMPFMEAYVIVAELMASKGGGTISDESLFIAECLSVGRQWVLQYKIRSPESLSQELFKNALKLAKNRDLLEQRLGLHEDRLALKDYLHSVVAALANVESLDLERCANSQEGGVNE</sequence>
<feature type="domain" description="Phospholipid/glycerol acyltransferase" evidence="13">
    <location>
        <begin position="120"/>
        <end position="247"/>
    </location>
</feature>
<keyword evidence="8" id="KW-0444">Lipid biosynthesis</keyword>
<dbReference type="GO" id="GO:0012505">
    <property type="term" value="C:endomembrane system"/>
    <property type="evidence" value="ECO:0007669"/>
    <property type="project" value="UniProtKB-SubCell"/>
</dbReference>
<evidence type="ECO:0000256" key="6">
    <source>
        <dbReference type="ARBA" id="ARBA00022679"/>
    </source>
</evidence>
<dbReference type="PIRSF" id="PIRSF000437">
    <property type="entry name" value="GPAT_DHAPAT"/>
    <property type="match status" value="1"/>
</dbReference>
<evidence type="ECO:0000256" key="1">
    <source>
        <dbReference type="ARBA" id="ARBA00004184"/>
    </source>
</evidence>
<dbReference type="AlphaFoldDB" id="A0A127M1I5"/>
<keyword evidence="9" id="KW-1208">Phospholipid metabolism</keyword>
<comment type="catalytic activity">
    <reaction evidence="11">
        <text>sn-glycerol 3-phosphate + an acyl-CoA = a 1-acyl-sn-glycero-3-phosphate + CoA</text>
        <dbReference type="Rhea" id="RHEA:15325"/>
        <dbReference type="ChEBI" id="CHEBI:57287"/>
        <dbReference type="ChEBI" id="CHEBI:57597"/>
        <dbReference type="ChEBI" id="CHEBI:57970"/>
        <dbReference type="ChEBI" id="CHEBI:58342"/>
        <dbReference type="EC" id="2.3.1.15"/>
    </reaction>
</comment>
<evidence type="ECO:0000313" key="14">
    <source>
        <dbReference type="EMBL" id="AMO67093.1"/>
    </source>
</evidence>
<dbReference type="Proteomes" id="UP000074119">
    <property type="component" value="Chromosome"/>
</dbReference>
<feature type="region of interest" description="Disordered" evidence="12">
    <location>
        <begin position="1"/>
        <end position="26"/>
    </location>
</feature>
<evidence type="ECO:0000256" key="8">
    <source>
        <dbReference type="ARBA" id="ARBA00023209"/>
    </source>
</evidence>
<evidence type="ECO:0000256" key="3">
    <source>
        <dbReference type="ARBA" id="ARBA00007937"/>
    </source>
</evidence>
<accession>A0A127M1I5</accession>
<dbReference type="CDD" id="cd07993">
    <property type="entry name" value="LPLAT_DHAPAT-like"/>
    <property type="match status" value="1"/>
</dbReference>
<comment type="similarity">
    <text evidence="3">Belongs to the GPAT/DAPAT family.</text>
</comment>
<comment type="pathway">
    <text evidence="2">Phospholipid metabolism; CDP-diacylglycerol biosynthesis; CDP-diacylglycerol from sn-glycerol 3-phosphate: step 1/3.</text>
</comment>
<dbReference type="GO" id="GO:0005886">
    <property type="term" value="C:plasma membrane"/>
    <property type="evidence" value="ECO:0007669"/>
    <property type="project" value="TreeGrafter"/>
</dbReference>
<dbReference type="KEGG" id="zal:AZF00_01680"/>
<evidence type="ECO:0000313" key="15">
    <source>
        <dbReference type="Proteomes" id="UP000074119"/>
    </source>
</evidence>
<dbReference type="PANTHER" id="PTHR12563:SF17">
    <property type="entry name" value="DIHYDROXYACETONE PHOSPHATE ACYLTRANSFERASE"/>
    <property type="match status" value="1"/>
</dbReference>
<reference evidence="14 15" key="1">
    <citation type="submission" date="2015-12" db="EMBL/GenBank/DDBJ databases">
        <authorList>
            <person name="Shamseldin A."/>
            <person name="Moawad H."/>
            <person name="Abd El-Rahim W.M."/>
            <person name="Sadowsky M.J."/>
        </authorList>
    </citation>
    <scope>NUCLEOTIDE SEQUENCE [LARGE SCALE GENOMIC DNA]</scope>
    <source>
        <strain evidence="14 15">SM2</strain>
    </source>
</reference>
<dbReference type="InterPro" id="IPR045520">
    <property type="entry name" value="GPAT/DHAPAT_C"/>
</dbReference>
<dbReference type="InterPro" id="IPR022284">
    <property type="entry name" value="GPAT/DHAPAT"/>
</dbReference>
<evidence type="ECO:0000256" key="11">
    <source>
        <dbReference type="ARBA" id="ARBA00048427"/>
    </source>
</evidence>
<dbReference type="InterPro" id="IPR002123">
    <property type="entry name" value="Plipid/glycerol_acylTrfase"/>
</dbReference>
<keyword evidence="7" id="KW-0472">Membrane</keyword>
<comment type="subcellular location">
    <subcellularLocation>
        <location evidence="1">Endomembrane system</location>
        <topology evidence="1">Peripheral membrane protein</topology>
    </subcellularLocation>
</comment>
<evidence type="ECO:0000256" key="7">
    <source>
        <dbReference type="ARBA" id="ARBA00023136"/>
    </source>
</evidence>
<dbReference type="InterPro" id="IPR041728">
    <property type="entry name" value="GPAT/DHAPAT_LPLAT"/>
</dbReference>
<dbReference type="GO" id="GO:0016024">
    <property type="term" value="P:CDP-diacylglycerol biosynthetic process"/>
    <property type="evidence" value="ECO:0007669"/>
    <property type="project" value="UniProtKB-UniPathway"/>
</dbReference>
<dbReference type="GO" id="GO:0004366">
    <property type="term" value="F:glycerol-3-phosphate O-acyltransferase activity"/>
    <property type="evidence" value="ECO:0007669"/>
    <property type="project" value="UniProtKB-EC"/>
</dbReference>
<evidence type="ECO:0000256" key="2">
    <source>
        <dbReference type="ARBA" id="ARBA00004765"/>
    </source>
</evidence>
<dbReference type="STRING" id="1470434.AZF00_01680"/>
<dbReference type="UniPathway" id="UPA00557">
    <property type="reaction ID" value="UER00612"/>
</dbReference>
<feature type="compositionally biased region" description="Acidic residues" evidence="12">
    <location>
        <begin position="1"/>
        <end position="10"/>
    </location>
</feature>
<evidence type="ECO:0000256" key="5">
    <source>
        <dbReference type="ARBA" id="ARBA00013432"/>
    </source>
</evidence>
<dbReference type="SMART" id="SM00563">
    <property type="entry name" value="PlsC"/>
    <property type="match status" value="1"/>
</dbReference>
<name>A0A127M1I5_9GAMM</name>
<dbReference type="Pfam" id="PF19277">
    <property type="entry name" value="GPAT_C"/>
    <property type="match status" value="1"/>
</dbReference>
<organism evidence="14 15">
    <name type="scientific">Zhongshania aliphaticivorans</name>
    <dbReference type="NCBI Taxonomy" id="1470434"/>
    <lineage>
        <taxon>Bacteria</taxon>
        <taxon>Pseudomonadati</taxon>
        <taxon>Pseudomonadota</taxon>
        <taxon>Gammaproteobacteria</taxon>
        <taxon>Cellvibrionales</taxon>
        <taxon>Spongiibacteraceae</taxon>
        <taxon>Zhongshania</taxon>
    </lineage>
</organism>
<evidence type="ECO:0000256" key="9">
    <source>
        <dbReference type="ARBA" id="ARBA00023264"/>
    </source>
</evidence>
<gene>
    <name evidence="14" type="ORF">AZF00_01680</name>
</gene>
<dbReference type="RefSeq" id="WP_062382777.1">
    <property type="nucleotide sequence ID" value="NZ_CP014544.1"/>
</dbReference>
<evidence type="ECO:0000256" key="4">
    <source>
        <dbReference type="ARBA" id="ARBA00013113"/>
    </source>
</evidence>
<evidence type="ECO:0000256" key="12">
    <source>
        <dbReference type="SAM" id="MobiDB-lite"/>
    </source>
</evidence>
<evidence type="ECO:0000256" key="10">
    <source>
        <dbReference type="ARBA" id="ARBA00023315"/>
    </source>
</evidence>
<dbReference type="Pfam" id="PF01553">
    <property type="entry name" value="Acyltransferase"/>
    <property type="match status" value="1"/>
</dbReference>
<dbReference type="PANTHER" id="PTHR12563">
    <property type="entry name" value="GLYCEROL-3-PHOSPHATE ACYLTRANSFERASE"/>
    <property type="match status" value="1"/>
</dbReference>
<keyword evidence="8" id="KW-0594">Phospholipid biosynthesis</keyword>
<dbReference type="EC" id="2.3.1.15" evidence="4"/>
<proteinExistence type="inferred from homology"/>
<evidence type="ECO:0000259" key="13">
    <source>
        <dbReference type="SMART" id="SM00563"/>
    </source>
</evidence>
<keyword evidence="6" id="KW-0808">Transferase</keyword>
<keyword evidence="10" id="KW-0012">Acyltransferase</keyword>
<protein>
    <recommendedName>
        <fullName evidence="5">Glycerol-3-phosphate acyltransferase</fullName>
        <ecNumber evidence="4">2.3.1.15</ecNumber>
    </recommendedName>
</protein>